<accession>A0A852PXD0</accession>
<keyword evidence="1" id="KW-0808">Transferase</keyword>
<gene>
    <name evidence="1" type="ORF">HZI69_09965</name>
</gene>
<dbReference type="RefSeq" id="WP_179228201.1">
    <property type="nucleotide sequence ID" value="NZ_JACBKA010000036.1"/>
</dbReference>
<comment type="caution">
    <text evidence="1">The sequence shown here is derived from an EMBL/GenBank/DDBJ whole genome shotgun (WGS) entry which is preliminary data.</text>
</comment>
<dbReference type="EMBL" id="JACBKA010000036">
    <property type="protein sequence ID" value="NYA28152.1"/>
    <property type="molecule type" value="Genomic_DNA"/>
</dbReference>
<dbReference type="Gene3D" id="3.40.630.30">
    <property type="match status" value="1"/>
</dbReference>
<reference evidence="1 2" key="1">
    <citation type="submission" date="2020-07" db="EMBL/GenBank/DDBJ databases">
        <title>Genus Haemophilus, Bergeys manual.</title>
        <authorList>
            <person name="Noerskov-Lauritsen N."/>
        </authorList>
    </citation>
    <scope>NUCLEOTIDE SEQUENCE [LARGE SCALE GENOMIC DNA]</scope>
    <source>
        <strain evidence="1 2">CCUG30047</strain>
    </source>
</reference>
<proteinExistence type="predicted"/>
<name>A0A852PXD0_HAEHA</name>
<dbReference type="GO" id="GO:0016740">
    <property type="term" value="F:transferase activity"/>
    <property type="evidence" value="ECO:0007669"/>
    <property type="project" value="UniProtKB-KW"/>
</dbReference>
<dbReference type="Proteomes" id="UP000590599">
    <property type="component" value="Unassembled WGS sequence"/>
</dbReference>
<dbReference type="SUPFAM" id="SSF55729">
    <property type="entry name" value="Acyl-CoA N-acyltransferases (Nat)"/>
    <property type="match status" value="1"/>
</dbReference>
<dbReference type="AlphaFoldDB" id="A0A852PXD0"/>
<dbReference type="InterPro" id="IPR016181">
    <property type="entry name" value="Acyl_CoA_acyltransferase"/>
</dbReference>
<organism evidence="1 2">
    <name type="scientific">Haemophilus haemolyticus</name>
    <dbReference type="NCBI Taxonomy" id="726"/>
    <lineage>
        <taxon>Bacteria</taxon>
        <taxon>Pseudomonadati</taxon>
        <taxon>Pseudomonadota</taxon>
        <taxon>Gammaproteobacteria</taxon>
        <taxon>Pasteurellales</taxon>
        <taxon>Pasteurellaceae</taxon>
        <taxon>Haemophilus</taxon>
    </lineage>
</organism>
<evidence type="ECO:0000313" key="1">
    <source>
        <dbReference type="EMBL" id="NYA28152.1"/>
    </source>
</evidence>
<sequence>MDNLKLEYFSNINLNDPFFDSLKSDYKEFSDWFNKKQEKNECAFIFINDQGLLDGFLYLKIEDEELNDIKPTLPSKNRLKIGTLKINPHGTRLGERFIKKAFDIALIRNIDEIYVTLFEKHEALLNLFQKYGFETRAIKSTPNGNELVLFKNISLITGDIVKDYPNTPKISDRYLISLYPNWHSRLLPDSILKNEDPVLLIKDTSHTNSIHKIYLTAMEGTDRLKTGDTLVIYRTASDGKSAEYSAVATSICVVEEVKNINDFRTLDDFLKYTLSYSIFSEKELTEFFKYKKYPVIIRFTYNIALNKRIIRKSLIEDIGIKRNQYWGFIKLTEQQYRDILSRGEISENLAIH</sequence>
<protein>
    <submittedName>
        <fullName evidence="1">N-acetyltransferase</fullName>
    </submittedName>
</protein>
<evidence type="ECO:0000313" key="2">
    <source>
        <dbReference type="Proteomes" id="UP000590599"/>
    </source>
</evidence>